<evidence type="ECO:0000256" key="1">
    <source>
        <dbReference type="SAM" id="MobiDB-lite"/>
    </source>
</evidence>
<sequence>MHEEDQKQVPARQSKIMEGTLSTRTSGTCRQDAVRQVWHTPELAIKIFSYMAREQIDLLTFSTVCKLFRALALPLLVHSLDIPLPRAPSFISIFRSNPELATFVKFLRIWQGIGDDSEQKSDNWWSEATALIKLIITNRARESLPLFDFTICISSIMDFSKALQHVLIAERIAALRVVVSDTVEPEVDEDPIAWQRYVDLYTARWCQLALTMADICKPTTRPALRLFHMEDTATEDTSHWWIGRETWETLGDVLPAMVEDLALRLSMDEEDQDRACTLLGMNWPHLRSFRLAATETGLMDWDRIHGAIDAFLDRHPHLEDIRISAPNFFAPVPLYQNFPALKRCSIDKTNIAHLGSFLSRHFVTLVDLKVPVLDLIDDPRDLVPDPSTIPNLDALRASPKIAAEFVARGGKIRHYEFETTQMIEELKLCDWLIPLPVAAEAATCFDIRVDRQSMEQAITKLEQMLPAAAFPNLTELALCVIKDSEESRTWMELISALLAATKHHHSLRALRIECSRALSETSEILLDLEDDSAIPPRLEYLTCCSAASHPQHYRVLILPSNPSSSTRDTWTKGQGGKLRLQKLPASFRSRVDERGVWEQPRPSRGGNTIFKHSYDPHRLFE</sequence>
<accession>A0A8X7N5N5</accession>
<name>A0A8X7N5N5_9BASI</name>
<evidence type="ECO:0000313" key="2">
    <source>
        <dbReference type="EMBL" id="KAE8267616.1"/>
    </source>
</evidence>
<dbReference type="EMBL" id="LWDG02000212">
    <property type="protein sequence ID" value="KAE8267616.1"/>
    <property type="molecule type" value="Genomic_DNA"/>
</dbReference>
<reference evidence="2" key="1">
    <citation type="submission" date="2016-04" db="EMBL/GenBank/DDBJ databases">
        <authorList>
            <person name="Nguyen H.D."/>
            <person name="Samba Siva P."/>
            <person name="Cullis J."/>
            <person name="Levesque C.A."/>
            <person name="Hambleton S."/>
        </authorList>
    </citation>
    <scope>NUCLEOTIDE SEQUENCE</scope>
    <source>
        <strain evidence="2">DAOMC 236422</strain>
    </source>
</reference>
<proteinExistence type="predicted"/>
<evidence type="ECO:0000313" key="3">
    <source>
        <dbReference type="Proteomes" id="UP000078113"/>
    </source>
</evidence>
<dbReference type="AlphaFoldDB" id="A0A8X7N5N5"/>
<gene>
    <name evidence="2" type="ORF">A4X09_0g4735</name>
</gene>
<reference evidence="2" key="2">
    <citation type="journal article" date="2019" name="IMA Fungus">
        <title>Genome sequencing and comparison of five Tilletia species to identify candidate genes for the detection of regulated species infecting wheat.</title>
        <authorList>
            <person name="Nguyen H.D.T."/>
            <person name="Sultana T."/>
            <person name="Kesanakurti P."/>
            <person name="Hambleton S."/>
        </authorList>
    </citation>
    <scope>NUCLEOTIDE SEQUENCE</scope>
    <source>
        <strain evidence="2">DAOMC 236422</strain>
    </source>
</reference>
<feature type="region of interest" description="Disordered" evidence="1">
    <location>
        <begin position="591"/>
        <end position="610"/>
    </location>
</feature>
<comment type="caution">
    <text evidence="2">The sequence shown here is derived from an EMBL/GenBank/DDBJ whole genome shotgun (WGS) entry which is preliminary data.</text>
</comment>
<evidence type="ECO:0008006" key="4">
    <source>
        <dbReference type="Google" id="ProtNLM"/>
    </source>
</evidence>
<organism evidence="2 3">
    <name type="scientific">Tilletia walkeri</name>
    <dbReference type="NCBI Taxonomy" id="117179"/>
    <lineage>
        <taxon>Eukaryota</taxon>
        <taxon>Fungi</taxon>
        <taxon>Dikarya</taxon>
        <taxon>Basidiomycota</taxon>
        <taxon>Ustilaginomycotina</taxon>
        <taxon>Exobasidiomycetes</taxon>
        <taxon>Tilletiales</taxon>
        <taxon>Tilletiaceae</taxon>
        <taxon>Tilletia</taxon>
    </lineage>
</organism>
<protein>
    <recommendedName>
        <fullName evidence="4">F-box domain-containing protein</fullName>
    </recommendedName>
</protein>
<dbReference type="CDD" id="cd09917">
    <property type="entry name" value="F-box_SF"/>
    <property type="match status" value="1"/>
</dbReference>
<keyword evidence="3" id="KW-1185">Reference proteome</keyword>
<dbReference type="Proteomes" id="UP000078113">
    <property type="component" value="Unassembled WGS sequence"/>
</dbReference>